<protein>
    <recommendedName>
        <fullName evidence="4">DUF3618 domain-containing protein</fullName>
    </recommendedName>
</protein>
<evidence type="ECO:0008006" key="4">
    <source>
        <dbReference type="Google" id="ProtNLM"/>
    </source>
</evidence>
<evidence type="ECO:0000313" key="2">
    <source>
        <dbReference type="EMBL" id="GII91334.1"/>
    </source>
</evidence>
<keyword evidence="1" id="KW-0472">Membrane</keyword>
<sequence>MAETNPEELERRIERTRAELARTVDEIAERVHPRRVAERSVAKVKANAEHFMASVGDAVGLAPRDHRAEALKGEPDDDLWEDERPSLAPVLIGVGAVLIVGAAVVLWRRRRR</sequence>
<proteinExistence type="predicted"/>
<dbReference type="NCBIfam" id="TIGR01167">
    <property type="entry name" value="LPXTG_anchor"/>
    <property type="match status" value="1"/>
</dbReference>
<dbReference type="CDD" id="cd12087">
    <property type="entry name" value="TM_EGFR-like"/>
    <property type="match status" value="1"/>
</dbReference>
<feature type="transmembrane region" description="Helical" evidence="1">
    <location>
        <begin position="87"/>
        <end position="107"/>
    </location>
</feature>
<reference evidence="2" key="1">
    <citation type="submission" date="2021-01" db="EMBL/GenBank/DDBJ databases">
        <title>Whole genome shotgun sequence of Sinosporangium siamense NBRC 109515.</title>
        <authorList>
            <person name="Komaki H."/>
            <person name="Tamura T."/>
        </authorList>
    </citation>
    <scope>NUCLEOTIDE SEQUENCE</scope>
    <source>
        <strain evidence="2">NBRC 109515</strain>
    </source>
</reference>
<dbReference type="Pfam" id="PF12277">
    <property type="entry name" value="DUF3618"/>
    <property type="match status" value="1"/>
</dbReference>
<keyword evidence="1" id="KW-1133">Transmembrane helix</keyword>
<keyword evidence="1" id="KW-0812">Transmembrane</keyword>
<dbReference type="RefSeq" id="WP_204022659.1">
    <property type="nucleotide sequence ID" value="NZ_BOOW01000009.1"/>
</dbReference>
<comment type="caution">
    <text evidence="2">The sequence shown here is derived from an EMBL/GenBank/DDBJ whole genome shotgun (WGS) entry which is preliminary data.</text>
</comment>
<dbReference type="EMBL" id="BOOW01000009">
    <property type="protein sequence ID" value="GII91334.1"/>
    <property type="molecule type" value="Genomic_DNA"/>
</dbReference>
<organism evidence="2 3">
    <name type="scientific">Sinosporangium siamense</name>
    <dbReference type="NCBI Taxonomy" id="1367973"/>
    <lineage>
        <taxon>Bacteria</taxon>
        <taxon>Bacillati</taxon>
        <taxon>Actinomycetota</taxon>
        <taxon>Actinomycetes</taxon>
        <taxon>Streptosporangiales</taxon>
        <taxon>Streptosporangiaceae</taxon>
        <taxon>Sinosporangium</taxon>
    </lineage>
</organism>
<keyword evidence="3" id="KW-1185">Reference proteome</keyword>
<dbReference type="Proteomes" id="UP000606172">
    <property type="component" value="Unassembled WGS sequence"/>
</dbReference>
<name>A0A919RF93_9ACTN</name>
<evidence type="ECO:0000313" key="3">
    <source>
        <dbReference type="Proteomes" id="UP000606172"/>
    </source>
</evidence>
<dbReference type="InterPro" id="IPR022062">
    <property type="entry name" value="DUF3618"/>
</dbReference>
<evidence type="ECO:0000256" key="1">
    <source>
        <dbReference type="SAM" id="Phobius"/>
    </source>
</evidence>
<gene>
    <name evidence="2" type="ORF">Ssi02_15650</name>
</gene>
<dbReference type="AlphaFoldDB" id="A0A919RF93"/>
<accession>A0A919RF93</accession>